<evidence type="ECO:0000313" key="4">
    <source>
        <dbReference type="EnsemblPlants" id="cds.evm.model.10.954"/>
    </source>
</evidence>
<dbReference type="Proteomes" id="UP000596661">
    <property type="component" value="Unassembled WGS sequence"/>
</dbReference>
<dbReference type="AlphaFoldDB" id="A0A803QR47"/>
<dbReference type="EMBL" id="UZAU01000814">
    <property type="status" value="NOT_ANNOTATED_CDS"/>
    <property type="molecule type" value="Genomic_DNA"/>
</dbReference>
<accession>A0A803QR47</accession>
<dbReference type="InterPro" id="IPR040256">
    <property type="entry name" value="At4g02000-like"/>
</dbReference>
<dbReference type="Pfam" id="PF14392">
    <property type="entry name" value="zf-CCHC_4"/>
    <property type="match status" value="1"/>
</dbReference>
<reference evidence="4" key="1">
    <citation type="submission" date="2021-03" db="UniProtKB">
        <authorList>
            <consortium name="EnsemblPlants"/>
        </authorList>
    </citation>
    <scope>IDENTIFICATION</scope>
</reference>
<dbReference type="Pfam" id="PF14111">
    <property type="entry name" value="DUF4283"/>
    <property type="match status" value="1"/>
</dbReference>
<dbReference type="Gramene" id="evm.model.10.954">
    <property type="protein sequence ID" value="cds.evm.model.10.954"/>
    <property type="gene ID" value="evm.TU.10.954"/>
</dbReference>
<evidence type="ECO:0000259" key="2">
    <source>
        <dbReference type="Pfam" id="PF14111"/>
    </source>
</evidence>
<keyword evidence="5" id="KW-1185">Reference proteome</keyword>
<evidence type="ECO:0008006" key="6">
    <source>
        <dbReference type="Google" id="ProtNLM"/>
    </source>
</evidence>
<evidence type="ECO:0000256" key="1">
    <source>
        <dbReference type="SAM" id="MobiDB-lite"/>
    </source>
</evidence>
<dbReference type="OMA" id="CFICAPA"/>
<dbReference type="EnsemblPlants" id="evm.model.10.954">
    <property type="protein sequence ID" value="cds.evm.model.10.954"/>
    <property type="gene ID" value="evm.TU.10.954"/>
</dbReference>
<dbReference type="PANTHER" id="PTHR31286">
    <property type="entry name" value="GLYCINE-RICH CELL WALL STRUCTURAL PROTEIN 1.8-LIKE"/>
    <property type="match status" value="1"/>
</dbReference>
<feature type="domain" description="Zinc knuckle CX2CX4HX4C" evidence="3">
    <location>
        <begin position="185"/>
        <end position="217"/>
    </location>
</feature>
<dbReference type="InterPro" id="IPR025836">
    <property type="entry name" value="Zn_knuckle_CX2CX4HX4C"/>
</dbReference>
<evidence type="ECO:0000259" key="3">
    <source>
        <dbReference type="Pfam" id="PF14392"/>
    </source>
</evidence>
<feature type="region of interest" description="Disordered" evidence="1">
    <location>
        <begin position="335"/>
        <end position="358"/>
    </location>
</feature>
<dbReference type="InterPro" id="IPR025558">
    <property type="entry name" value="DUF4283"/>
</dbReference>
<protein>
    <recommendedName>
        <fullName evidence="6">DUF4283 domain-containing protein</fullName>
    </recommendedName>
</protein>
<name>A0A803QR47_CANSA</name>
<sequence>MASTSGVNKNLEQKWKNICLGDEEDKEIVYEEEDVKDIEFDDRWCLVGRLLTGKVSDFMIFQNIMADLWKSRKGMYVKIIEQNRFLYQFFHEIDIQRVLTGSPWTYDRKQLILERLKKGGNPRTIALNSLDLWVQIHDLQSGFKTARAVQQAGNYIGQFLGTDLNNFQGVWREYLRVRVRLNVDVPLKRRMKFRKKGGDAFYANFKYEKLPTFCFICAPAAPQSDPQSPPSAFTTATSVTAGLGGSYRPRNQQQMGVVIQPTISHDSRRVFTRIESPLNDPTIILQDNKATFMSDMQLELVDLKRKRMEVNSQSVTNIPNSKEVIFEDEPNDFLDEDVVGLPKNGGSVGPGSQAHQSK</sequence>
<dbReference type="PANTHER" id="PTHR31286:SF183">
    <property type="entry name" value="CCHC-TYPE DOMAIN-CONTAINING PROTEIN"/>
    <property type="match status" value="1"/>
</dbReference>
<evidence type="ECO:0000313" key="5">
    <source>
        <dbReference type="Proteomes" id="UP000596661"/>
    </source>
</evidence>
<feature type="domain" description="DUF4283" evidence="2">
    <location>
        <begin position="43"/>
        <end position="119"/>
    </location>
</feature>
<proteinExistence type="predicted"/>
<organism evidence="4 5">
    <name type="scientific">Cannabis sativa</name>
    <name type="common">Hemp</name>
    <name type="synonym">Marijuana</name>
    <dbReference type="NCBI Taxonomy" id="3483"/>
    <lineage>
        <taxon>Eukaryota</taxon>
        <taxon>Viridiplantae</taxon>
        <taxon>Streptophyta</taxon>
        <taxon>Embryophyta</taxon>
        <taxon>Tracheophyta</taxon>
        <taxon>Spermatophyta</taxon>
        <taxon>Magnoliopsida</taxon>
        <taxon>eudicotyledons</taxon>
        <taxon>Gunneridae</taxon>
        <taxon>Pentapetalae</taxon>
        <taxon>rosids</taxon>
        <taxon>fabids</taxon>
        <taxon>Rosales</taxon>
        <taxon>Cannabaceae</taxon>
        <taxon>Cannabis</taxon>
    </lineage>
</organism>